<protein>
    <submittedName>
        <fullName evidence="9">AI-2E family transporter</fullName>
    </submittedName>
</protein>
<sequence>MDPTQLGQWLQNSALSELLGNLVFGALFVLLVLGAYYLIHIGNSKVPESQKLKFDTGQFKLIFFMVLGALVLLWILARRALILSLLTPFFIAGVLAYALNPVVAYLIRRKFSRLQAVAALFVTLIVLLIVLSMTLLPSLGNEIRHLGEQLPQYSLQWYKQAESWYNQRLSSFAFLPDTLDQVTDFFGLDFQTVSNWLLQSLGSLMKSVSSLVSSLVTLVTVPVLTFYFMKDGDKIAGSVKRSVPPGSRQWVFPLARQIDDVLGGFIRGQLIVAFFVGILSGMVLLLLGIDFALILGIVAGVTNIIPYLGPFIGAIPAVLMALLTSPLQTLWVILAFTVIQQVESSVISPRIVGKRVGLHPTLVILALLMGGALWGLVGLLIAVPTAAVVRVLVLAVINWFRERYPSFFEQ</sequence>
<feature type="transmembrane region" description="Helical" evidence="8">
    <location>
        <begin position="18"/>
        <end position="39"/>
    </location>
</feature>
<evidence type="ECO:0000256" key="7">
    <source>
        <dbReference type="ARBA" id="ARBA00023136"/>
    </source>
</evidence>
<feature type="transmembrane region" description="Helical" evidence="8">
    <location>
        <begin position="311"/>
        <end position="336"/>
    </location>
</feature>
<reference evidence="9 10" key="1">
    <citation type="submission" date="2024-04" db="EMBL/GenBank/DDBJ databases">
        <title>Genome sequencing and metabolic network reconstruction of aminoacids and betaine degradation by Anoxynatronum sibiricum.</title>
        <authorList>
            <person name="Detkova E.N."/>
            <person name="Boltjanskaja Y.V."/>
            <person name="Mardanov A.V."/>
            <person name="Kevbrin V."/>
        </authorList>
    </citation>
    <scope>NUCLEOTIDE SEQUENCE [LARGE SCALE GENOMIC DNA]</scope>
    <source>
        <strain evidence="9 10">Z-7981</strain>
    </source>
</reference>
<comment type="subcellular location">
    <subcellularLocation>
        <location evidence="1">Cell membrane</location>
        <topology evidence="1">Multi-pass membrane protein</topology>
    </subcellularLocation>
</comment>
<feature type="transmembrane region" description="Helical" evidence="8">
    <location>
        <begin position="380"/>
        <end position="400"/>
    </location>
</feature>
<evidence type="ECO:0000256" key="4">
    <source>
        <dbReference type="ARBA" id="ARBA00022475"/>
    </source>
</evidence>
<dbReference type="EMBL" id="JBCITM010000013">
    <property type="protein sequence ID" value="MEN1761263.1"/>
    <property type="molecule type" value="Genomic_DNA"/>
</dbReference>
<dbReference type="Proteomes" id="UP001407405">
    <property type="component" value="Unassembled WGS sequence"/>
</dbReference>
<keyword evidence="6 8" id="KW-1133">Transmembrane helix</keyword>
<name>A0ABU9VVR1_9CLOT</name>
<accession>A0ABU9VVR1</accession>
<feature type="transmembrane region" description="Helical" evidence="8">
    <location>
        <begin position="208"/>
        <end position="228"/>
    </location>
</feature>
<dbReference type="PANTHER" id="PTHR21716:SF53">
    <property type="entry name" value="PERMEASE PERM-RELATED"/>
    <property type="match status" value="1"/>
</dbReference>
<evidence type="ECO:0000256" key="6">
    <source>
        <dbReference type="ARBA" id="ARBA00022989"/>
    </source>
</evidence>
<gene>
    <name evidence="9" type="ORF">AAIG11_12290</name>
</gene>
<feature type="transmembrane region" description="Helical" evidence="8">
    <location>
        <begin position="270"/>
        <end position="299"/>
    </location>
</feature>
<evidence type="ECO:0000256" key="3">
    <source>
        <dbReference type="ARBA" id="ARBA00022448"/>
    </source>
</evidence>
<dbReference type="InterPro" id="IPR002549">
    <property type="entry name" value="AI-2E-like"/>
</dbReference>
<evidence type="ECO:0000256" key="8">
    <source>
        <dbReference type="SAM" id="Phobius"/>
    </source>
</evidence>
<organism evidence="9 10">
    <name type="scientific">Anoxynatronum sibiricum</name>
    <dbReference type="NCBI Taxonomy" id="210623"/>
    <lineage>
        <taxon>Bacteria</taxon>
        <taxon>Bacillati</taxon>
        <taxon>Bacillota</taxon>
        <taxon>Clostridia</taxon>
        <taxon>Eubacteriales</taxon>
        <taxon>Clostridiaceae</taxon>
        <taxon>Anoxynatronum</taxon>
    </lineage>
</organism>
<feature type="transmembrane region" description="Helical" evidence="8">
    <location>
        <begin position="89"/>
        <end position="107"/>
    </location>
</feature>
<comment type="similarity">
    <text evidence="2">Belongs to the autoinducer-2 exporter (AI-2E) (TC 2.A.86) family.</text>
</comment>
<keyword evidence="3" id="KW-0813">Transport</keyword>
<proteinExistence type="inferred from homology"/>
<keyword evidence="7 8" id="KW-0472">Membrane</keyword>
<evidence type="ECO:0000256" key="1">
    <source>
        <dbReference type="ARBA" id="ARBA00004651"/>
    </source>
</evidence>
<keyword evidence="10" id="KW-1185">Reference proteome</keyword>
<evidence type="ECO:0000256" key="2">
    <source>
        <dbReference type="ARBA" id="ARBA00009773"/>
    </source>
</evidence>
<dbReference type="PANTHER" id="PTHR21716">
    <property type="entry name" value="TRANSMEMBRANE PROTEIN"/>
    <property type="match status" value="1"/>
</dbReference>
<evidence type="ECO:0000256" key="5">
    <source>
        <dbReference type="ARBA" id="ARBA00022692"/>
    </source>
</evidence>
<feature type="transmembrane region" description="Helical" evidence="8">
    <location>
        <begin position="356"/>
        <end position="374"/>
    </location>
</feature>
<evidence type="ECO:0000313" key="10">
    <source>
        <dbReference type="Proteomes" id="UP001407405"/>
    </source>
</evidence>
<comment type="caution">
    <text evidence="9">The sequence shown here is derived from an EMBL/GenBank/DDBJ whole genome shotgun (WGS) entry which is preliminary data.</text>
</comment>
<dbReference type="Pfam" id="PF01594">
    <property type="entry name" value="AI-2E_transport"/>
    <property type="match status" value="1"/>
</dbReference>
<keyword evidence="5 8" id="KW-0812">Transmembrane</keyword>
<feature type="transmembrane region" description="Helical" evidence="8">
    <location>
        <begin position="59"/>
        <end position="77"/>
    </location>
</feature>
<evidence type="ECO:0000313" key="9">
    <source>
        <dbReference type="EMBL" id="MEN1761263.1"/>
    </source>
</evidence>
<keyword evidence="4" id="KW-1003">Cell membrane</keyword>
<feature type="transmembrane region" description="Helical" evidence="8">
    <location>
        <begin position="114"/>
        <end position="136"/>
    </location>
</feature>